<reference evidence="1 2" key="1">
    <citation type="journal article" date="2022" name="bioRxiv">
        <title>Ecology and evolution of chlamydial symbionts of arthropods.</title>
        <authorList>
            <person name="Halter T."/>
            <person name="Koestlbacher S."/>
            <person name="Collingro A."/>
            <person name="Sixt B.S."/>
            <person name="Toenshoff E.R."/>
            <person name="Hendrickx F."/>
            <person name="Kostanjsek R."/>
            <person name="Horn M."/>
        </authorList>
    </citation>
    <scope>NUCLEOTIDE SEQUENCE [LARGE SCALE GENOMIC DNA]</scope>
    <source>
        <strain evidence="1">W744xW776</strain>
    </source>
</reference>
<protein>
    <recommendedName>
        <fullName evidence="3">Transposase DDE domain-containing protein</fullName>
    </recommendedName>
</protein>
<organism evidence="1 2">
    <name type="scientific">Candidatus Rhabdochlamydia oedothoracis</name>
    <dbReference type="NCBI Taxonomy" id="2720720"/>
    <lineage>
        <taxon>Bacteria</taxon>
        <taxon>Pseudomonadati</taxon>
        <taxon>Chlamydiota</taxon>
        <taxon>Chlamydiia</taxon>
        <taxon>Parachlamydiales</taxon>
        <taxon>Candidatus Rhabdochlamydiaceae</taxon>
        <taxon>Candidatus Rhabdochlamydia</taxon>
    </lineage>
</organism>
<proteinExistence type="predicted"/>
<gene>
    <name evidence="1" type="ORF">RHABOEDO_001286</name>
</gene>
<evidence type="ECO:0008006" key="3">
    <source>
        <dbReference type="Google" id="ProtNLM"/>
    </source>
</evidence>
<dbReference type="EMBL" id="CP075587">
    <property type="protein sequence ID" value="QYF49029.1"/>
    <property type="molecule type" value="Genomic_DNA"/>
</dbReference>
<accession>A0ABX8V730</accession>
<evidence type="ECO:0000313" key="2">
    <source>
        <dbReference type="Proteomes" id="UP000826014"/>
    </source>
</evidence>
<dbReference type="Proteomes" id="UP000826014">
    <property type="component" value="Chromosome"/>
</dbReference>
<sequence>MFGVKNVLADGGYPGEKFAKSVQEILGCIVEIAKRNTLHTFTVIPKRWVVERSFALFQKYLDDYERGLLLKITIEILSSPA</sequence>
<name>A0ABX8V730_9BACT</name>
<evidence type="ECO:0000313" key="1">
    <source>
        <dbReference type="EMBL" id="QYF49029.1"/>
    </source>
</evidence>
<keyword evidence="2" id="KW-1185">Reference proteome</keyword>